<evidence type="ECO:0000313" key="2">
    <source>
        <dbReference type="Proteomes" id="UP000233343"/>
    </source>
</evidence>
<keyword evidence="2" id="KW-1185">Reference proteome</keyword>
<dbReference type="Pfam" id="PF14035">
    <property type="entry name" value="YlzJ"/>
    <property type="match status" value="1"/>
</dbReference>
<dbReference type="EMBL" id="PISD01000007">
    <property type="protein sequence ID" value="PKG30502.1"/>
    <property type="molecule type" value="Genomic_DNA"/>
</dbReference>
<dbReference type="Proteomes" id="UP000233343">
    <property type="component" value="Unassembled WGS sequence"/>
</dbReference>
<comment type="caution">
    <text evidence="1">The sequence shown here is derived from an EMBL/GenBank/DDBJ whole genome shotgun (WGS) entry which is preliminary data.</text>
</comment>
<organism evidence="1 2">
    <name type="scientific">Cytobacillus horneckiae</name>
    <dbReference type="NCBI Taxonomy" id="549687"/>
    <lineage>
        <taxon>Bacteria</taxon>
        <taxon>Bacillati</taxon>
        <taxon>Bacillota</taxon>
        <taxon>Bacilli</taxon>
        <taxon>Bacillales</taxon>
        <taxon>Bacillaceae</taxon>
        <taxon>Cytobacillus</taxon>
    </lineage>
</organism>
<protein>
    <submittedName>
        <fullName evidence="1">Ribonuclease</fullName>
    </submittedName>
</protein>
<evidence type="ECO:0000313" key="1">
    <source>
        <dbReference type="EMBL" id="PKG30502.1"/>
    </source>
</evidence>
<dbReference type="InterPro" id="IPR025619">
    <property type="entry name" value="YlzJ"/>
</dbReference>
<dbReference type="AlphaFoldDB" id="A0A2N0ZLW8"/>
<gene>
    <name evidence="1" type="ORF">CWS20_02495</name>
</gene>
<dbReference type="RefSeq" id="WP_066197225.1">
    <property type="nucleotide sequence ID" value="NZ_CP194732.1"/>
</dbReference>
<accession>A0A2N0ZLW8</accession>
<name>A0A2N0ZLW8_9BACI</name>
<proteinExistence type="predicted"/>
<reference evidence="1 2" key="1">
    <citation type="journal article" date="2010" name="Int. J. Syst. Evol. Microbiol.">
        <title>Bacillus horneckiae sp. nov., isolated from a spacecraft-assembly clean room.</title>
        <authorList>
            <person name="Vaishampayan P."/>
            <person name="Probst A."/>
            <person name="Krishnamurthi S."/>
            <person name="Ghosh S."/>
            <person name="Osman S."/>
            <person name="McDowall A."/>
            <person name="Ruckmani A."/>
            <person name="Mayilraj S."/>
            <person name="Venkateswaran K."/>
        </authorList>
    </citation>
    <scope>NUCLEOTIDE SEQUENCE [LARGE SCALE GENOMIC DNA]</scope>
    <source>
        <strain evidence="2">1PO1SC</strain>
    </source>
</reference>
<sequence>MILYTTMPYDLVYQSESQEYEKQKIINHHGIPLLVEIVSGAECIILQVMSSNPNDFMNETYSPGTKITLS</sequence>